<accession>A0ABT2CTA0</accession>
<proteinExistence type="inferred from homology"/>
<evidence type="ECO:0000313" key="4">
    <source>
        <dbReference type="Proteomes" id="UP001204621"/>
    </source>
</evidence>
<dbReference type="InterPro" id="IPR013658">
    <property type="entry name" value="SGL"/>
</dbReference>
<dbReference type="Gene3D" id="2.120.10.30">
    <property type="entry name" value="TolB, C-terminal domain"/>
    <property type="match status" value="1"/>
</dbReference>
<reference evidence="3 4" key="1">
    <citation type="submission" date="2022-08" db="EMBL/GenBank/DDBJ databases">
        <title>Reclassification of Massilia species as members of the genera Telluria, Duganella, Pseudoduganella, Mokoshia gen. nov. and Zemynaea gen. nov. using orthogonal and non-orthogonal genome-based approaches.</title>
        <authorList>
            <person name="Bowman J.P."/>
        </authorList>
    </citation>
    <scope>NUCLEOTIDE SEQUENCE [LARGE SCALE GENOMIC DNA]</scope>
    <source>
        <strain evidence="3 4">JCM 31606</strain>
    </source>
</reference>
<evidence type="ECO:0000313" key="3">
    <source>
        <dbReference type="EMBL" id="MCS0657210.1"/>
    </source>
</evidence>
<gene>
    <name evidence="3" type="ORF">NX778_03930</name>
</gene>
<protein>
    <submittedName>
        <fullName evidence="3">SMP-30/gluconolactonase/LRE family protein</fullName>
    </submittedName>
</protein>
<dbReference type="SUPFAM" id="SSF63829">
    <property type="entry name" value="Calcium-dependent phosphotriesterase"/>
    <property type="match status" value="1"/>
</dbReference>
<evidence type="ECO:0000259" key="2">
    <source>
        <dbReference type="Pfam" id="PF08450"/>
    </source>
</evidence>
<dbReference type="RefSeq" id="WP_258810365.1">
    <property type="nucleotide sequence ID" value="NZ_JANUGU010000001.1"/>
</dbReference>
<comment type="similarity">
    <text evidence="1">Belongs to the SMP-30/CGR1 family.</text>
</comment>
<dbReference type="Pfam" id="PF08450">
    <property type="entry name" value="SGL"/>
    <property type="match status" value="1"/>
</dbReference>
<keyword evidence="4" id="KW-1185">Reference proteome</keyword>
<name>A0ABT2CTA0_9BURK</name>
<sequence>MRELQAECLWPVGAELGEGPLWVPEQERIYFVDIKSSRLHALCTGSGQRFSWSLPDFVCWVVPRRDGDGFMAGLRREVVRLWLEPELRIEPLALPLELGEHVRLNDAKADAHGNLWFGSMNNADVHRPDGRLFHLRRDHTLSVQDQSIHICNGPTFSLDGGTMYHTDSLLAQVSAYPIGPDGATGAAQPWRRFDDAVEGSPDGMTTDSEGAIWIAQWGGGRVCRYAPDGTLDTIVRVPVSQPSSCAFGGPDLKTLYITSARQDLGQDQLAAEPLAGALFAVPVDVAGLPAARFG</sequence>
<dbReference type="InterPro" id="IPR011042">
    <property type="entry name" value="6-blade_b-propeller_TolB-like"/>
</dbReference>
<comment type="caution">
    <text evidence="3">The sequence shown here is derived from an EMBL/GenBank/DDBJ whole genome shotgun (WGS) entry which is preliminary data.</text>
</comment>
<feature type="domain" description="SMP-30/Gluconolactonase/LRE-like region" evidence="2">
    <location>
        <begin position="16"/>
        <end position="261"/>
    </location>
</feature>
<dbReference type="PANTHER" id="PTHR10907:SF47">
    <property type="entry name" value="REGUCALCIN"/>
    <property type="match status" value="1"/>
</dbReference>
<dbReference type="PRINTS" id="PR01790">
    <property type="entry name" value="SMP30FAMILY"/>
</dbReference>
<dbReference type="EMBL" id="JANUGU010000001">
    <property type="protein sequence ID" value="MCS0657210.1"/>
    <property type="molecule type" value="Genomic_DNA"/>
</dbReference>
<dbReference type="Proteomes" id="UP001204621">
    <property type="component" value="Unassembled WGS sequence"/>
</dbReference>
<organism evidence="3 4">
    <name type="scientific">Massilia terrae</name>
    <dbReference type="NCBI Taxonomy" id="1811224"/>
    <lineage>
        <taxon>Bacteria</taxon>
        <taxon>Pseudomonadati</taxon>
        <taxon>Pseudomonadota</taxon>
        <taxon>Betaproteobacteria</taxon>
        <taxon>Burkholderiales</taxon>
        <taxon>Oxalobacteraceae</taxon>
        <taxon>Telluria group</taxon>
        <taxon>Massilia</taxon>
    </lineage>
</organism>
<dbReference type="PANTHER" id="PTHR10907">
    <property type="entry name" value="REGUCALCIN"/>
    <property type="match status" value="1"/>
</dbReference>
<evidence type="ECO:0000256" key="1">
    <source>
        <dbReference type="ARBA" id="ARBA00008853"/>
    </source>
</evidence>
<dbReference type="InterPro" id="IPR005511">
    <property type="entry name" value="SMP-30"/>
</dbReference>